<name>A0AAW4AW87_VIBAN</name>
<dbReference type="KEGG" id="vau:VANGNB10_cI1611c"/>
<dbReference type="Proteomes" id="UP000722957">
    <property type="component" value="Unassembled WGS sequence"/>
</dbReference>
<evidence type="ECO:0000313" key="1">
    <source>
        <dbReference type="EMBL" id="MBF4272929.1"/>
    </source>
</evidence>
<dbReference type="EMBL" id="RDOM01000033">
    <property type="protein sequence ID" value="MBF4272929.1"/>
    <property type="molecule type" value="Genomic_DNA"/>
</dbReference>
<comment type="caution">
    <text evidence="1">The sequence shown here is derived from an EMBL/GenBank/DDBJ whole genome shotgun (WGS) entry which is preliminary data.</text>
</comment>
<reference evidence="1 2" key="1">
    <citation type="journal article" date="2021" name="PeerJ">
        <title>Analysis of 44 Vibrio anguillarum genomes reveals high genetic diversity.</title>
        <authorList>
            <person name="Hansen M.J."/>
            <person name="Dalsgaard I."/>
        </authorList>
    </citation>
    <scope>NUCLEOTIDE SEQUENCE [LARGE SCALE GENOMIC DNA]</scope>
    <source>
        <strain evidence="1 2">17-16730-2A</strain>
    </source>
</reference>
<dbReference type="AlphaFoldDB" id="A0AAW4AW87"/>
<accession>A0AAW4AW87</accession>
<protein>
    <submittedName>
        <fullName evidence="1">Uncharacterized protein</fullName>
    </submittedName>
</protein>
<dbReference type="RefSeq" id="WP_041946986.1">
    <property type="nucleotide sequence ID" value="NZ_CP020534.1"/>
</dbReference>
<proteinExistence type="predicted"/>
<evidence type="ECO:0000313" key="2">
    <source>
        <dbReference type="Proteomes" id="UP000722957"/>
    </source>
</evidence>
<sequence length="70" mass="7919">MDTDLADKMMQVAKRDRLPDDHDLVVKAKDFEQATIGYVSEPQTCSVRKLLGCWARAKKAYSQYTGTPIL</sequence>
<gene>
    <name evidence="1" type="ORF">EAY07_12955</name>
</gene>
<organism evidence="1 2">
    <name type="scientific">Vibrio anguillarum</name>
    <name type="common">Listonella anguillarum</name>
    <dbReference type="NCBI Taxonomy" id="55601"/>
    <lineage>
        <taxon>Bacteria</taxon>
        <taxon>Pseudomonadati</taxon>
        <taxon>Pseudomonadota</taxon>
        <taxon>Gammaproteobacteria</taxon>
        <taxon>Vibrionales</taxon>
        <taxon>Vibrionaceae</taxon>
        <taxon>Vibrio</taxon>
    </lineage>
</organism>